<evidence type="ECO:0000256" key="1">
    <source>
        <dbReference type="ARBA" id="ARBA00010617"/>
    </source>
</evidence>
<dbReference type="PANTHER" id="PTHR46696">
    <property type="entry name" value="P450, PUTATIVE (EUROFUNG)-RELATED"/>
    <property type="match status" value="1"/>
</dbReference>
<dbReference type="PANTHER" id="PTHR46696:SF1">
    <property type="entry name" value="CYTOCHROME P450 YJIB-RELATED"/>
    <property type="match status" value="1"/>
</dbReference>
<keyword evidence="4 7" id="KW-0560">Oxidoreductase</keyword>
<dbReference type="InterPro" id="IPR002397">
    <property type="entry name" value="Cyt_P450_B"/>
</dbReference>
<dbReference type="Proteomes" id="UP000301309">
    <property type="component" value="Unassembled WGS sequence"/>
</dbReference>
<dbReference type="InterPro" id="IPR001128">
    <property type="entry name" value="Cyt_P450"/>
</dbReference>
<dbReference type="RefSeq" id="WP_137982047.1">
    <property type="nucleotide sequence ID" value="NZ_BAAASO010000084.1"/>
</dbReference>
<proteinExistence type="inferred from homology"/>
<evidence type="ECO:0000256" key="5">
    <source>
        <dbReference type="ARBA" id="ARBA00023004"/>
    </source>
</evidence>
<dbReference type="FunFam" id="1.10.630.10:FF:000018">
    <property type="entry name" value="Cytochrome P450 monooxygenase"/>
    <property type="match status" value="1"/>
</dbReference>
<dbReference type="Pfam" id="PF00067">
    <property type="entry name" value="p450"/>
    <property type="match status" value="1"/>
</dbReference>
<evidence type="ECO:0000256" key="4">
    <source>
        <dbReference type="ARBA" id="ARBA00023002"/>
    </source>
</evidence>
<dbReference type="EMBL" id="BJHW01000002">
    <property type="protein sequence ID" value="GDY60086.1"/>
    <property type="molecule type" value="Genomic_DNA"/>
</dbReference>
<dbReference type="PRINTS" id="PR00385">
    <property type="entry name" value="P450"/>
</dbReference>
<sequence length="422" mass="45433">MTTSPCPAGNSIPDSGDGVVDLDEAFMNDPYQLYELLRTQRPVTRVRVPMAPPFWLVTTYGDVRAGMTDPRLRKDAGDIARILRRAAELPEDAVDLDMGLHDHMLNSDPPKHTRLRKLVNKAFTGRAIDRLRPSIEQLATDLTEAMAAKLAAGADSVDLIEEYAFPLPMTVICEILGVPDDRRSEFGEWSHTILTSTTPQEQMAASAAMREYLDELVAAKRAAPGEDIFSAILAPGEGADQLSPAEATSMASLLLMAGHETTANLISNGVLALLRDPHQLARLRADPALLPGAVEEFLRLESPVSMATTRFTAEPVTIGGTTIPAGELVLLGIGSANRDPEVFERPGELDLGRPKGGGLAFGHGIHHCLGAALARVEGEIAFRVLLARFPELTLAVAPGDLRWRSSILLRGLTTLPVRAGAR</sequence>
<organism evidence="8 9">
    <name type="scientific">Streptomyces violaceusniger</name>
    <dbReference type="NCBI Taxonomy" id="68280"/>
    <lineage>
        <taxon>Bacteria</taxon>
        <taxon>Bacillati</taxon>
        <taxon>Actinomycetota</taxon>
        <taxon>Actinomycetes</taxon>
        <taxon>Kitasatosporales</taxon>
        <taxon>Streptomycetaceae</taxon>
        <taxon>Streptomyces</taxon>
        <taxon>Streptomyces violaceusniger group</taxon>
    </lineage>
</organism>
<evidence type="ECO:0000256" key="2">
    <source>
        <dbReference type="ARBA" id="ARBA00022617"/>
    </source>
</evidence>
<keyword evidence="2 7" id="KW-0349">Heme</keyword>
<dbReference type="PROSITE" id="PS00086">
    <property type="entry name" value="CYTOCHROME_P450"/>
    <property type="match status" value="1"/>
</dbReference>
<dbReference type="GO" id="GO:0020037">
    <property type="term" value="F:heme binding"/>
    <property type="evidence" value="ECO:0007669"/>
    <property type="project" value="InterPro"/>
</dbReference>
<gene>
    <name evidence="8" type="ORF">SVIO_107090</name>
</gene>
<evidence type="ECO:0000256" key="7">
    <source>
        <dbReference type="RuleBase" id="RU000461"/>
    </source>
</evidence>
<evidence type="ECO:0000256" key="3">
    <source>
        <dbReference type="ARBA" id="ARBA00022723"/>
    </source>
</evidence>
<dbReference type="SUPFAM" id="SSF48264">
    <property type="entry name" value="Cytochrome P450"/>
    <property type="match status" value="1"/>
</dbReference>
<dbReference type="PRINTS" id="PR00359">
    <property type="entry name" value="BP450"/>
</dbReference>
<dbReference type="InterPro" id="IPR017972">
    <property type="entry name" value="Cyt_P450_CS"/>
</dbReference>
<dbReference type="GO" id="GO:0004497">
    <property type="term" value="F:monooxygenase activity"/>
    <property type="evidence" value="ECO:0007669"/>
    <property type="project" value="UniProtKB-KW"/>
</dbReference>
<dbReference type="GO" id="GO:0016705">
    <property type="term" value="F:oxidoreductase activity, acting on paired donors, with incorporation or reduction of molecular oxygen"/>
    <property type="evidence" value="ECO:0007669"/>
    <property type="project" value="InterPro"/>
</dbReference>
<accession>A0A4D4LLB3</accession>
<keyword evidence="6 7" id="KW-0503">Monooxygenase</keyword>
<keyword evidence="3 7" id="KW-0479">Metal-binding</keyword>
<comment type="caution">
    <text evidence="8">The sequence shown here is derived from an EMBL/GenBank/DDBJ whole genome shotgun (WGS) entry which is preliminary data.</text>
</comment>
<evidence type="ECO:0000256" key="6">
    <source>
        <dbReference type="ARBA" id="ARBA00023033"/>
    </source>
</evidence>
<dbReference type="CDD" id="cd11029">
    <property type="entry name" value="CYP107-like"/>
    <property type="match status" value="1"/>
</dbReference>
<reference evidence="8 9" key="1">
    <citation type="journal article" date="2020" name="Int. J. Syst. Evol. Microbiol.">
        <title>Reclassification of Streptomyces castelarensis and Streptomyces sporoclivatus as later heterotypic synonyms of Streptomyces antimycoticus.</title>
        <authorList>
            <person name="Komaki H."/>
            <person name="Tamura T."/>
        </authorList>
    </citation>
    <scope>NUCLEOTIDE SEQUENCE [LARGE SCALE GENOMIC DNA]</scope>
    <source>
        <strain evidence="8 9">NBRC 13459</strain>
    </source>
</reference>
<evidence type="ECO:0000313" key="9">
    <source>
        <dbReference type="Proteomes" id="UP000301309"/>
    </source>
</evidence>
<keyword evidence="5 7" id="KW-0408">Iron</keyword>
<comment type="similarity">
    <text evidence="1 7">Belongs to the cytochrome P450 family.</text>
</comment>
<protein>
    <submittedName>
        <fullName evidence="8">Cytochrome P450</fullName>
    </submittedName>
</protein>
<dbReference type="Gene3D" id="1.10.630.10">
    <property type="entry name" value="Cytochrome P450"/>
    <property type="match status" value="1"/>
</dbReference>
<evidence type="ECO:0000313" key="8">
    <source>
        <dbReference type="EMBL" id="GDY60086.1"/>
    </source>
</evidence>
<dbReference type="AlphaFoldDB" id="A0A4D4LLB3"/>
<name>A0A4D4LLB3_STRVO</name>
<dbReference type="InterPro" id="IPR036396">
    <property type="entry name" value="Cyt_P450_sf"/>
</dbReference>
<dbReference type="GO" id="GO:0005506">
    <property type="term" value="F:iron ion binding"/>
    <property type="evidence" value="ECO:0007669"/>
    <property type="project" value="InterPro"/>
</dbReference>
<keyword evidence="9" id="KW-1185">Reference proteome</keyword>
<dbReference type="OrthoDB" id="5500002at2"/>